<dbReference type="Proteomes" id="UP000070501">
    <property type="component" value="Unassembled WGS sequence"/>
</dbReference>
<feature type="region of interest" description="Disordered" evidence="1">
    <location>
        <begin position="184"/>
        <end position="203"/>
    </location>
</feature>
<organism evidence="3 4">
    <name type="scientific">Microdochium bolleyi</name>
    <dbReference type="NCBI Taxonomy" id="196109"/>
    <lineage>
        <taxon>Eukaryota</taxon>
        <taxon>Fungi</taxon>
        <taxon>Dikarya</taxon>
        <taxon>Ascomycota</taxon>
        <taxon>Pezizomycotina</taxon>
        <taxon>Sordariomycetes</taxon>
        <taxon>Xylariomycetidae</taxon>
        <taxon>Xylariales</taxon>
        <taxon>Microdochiaceae</taxon>
        <taxon>Microdochium</taxon>
    </lineage>
</organism>
<reference evidence="4" key="1">
    <citation type="submission" date="2016-02" db="EMBL/GenBank/DDBJ databases">
        <title>Draft genome sequence of Microdochium bolleyi, a fungal endophyte of beachgrass.</title>
        <authorList>
            <consortium name="DOE Joint Genome Institute"/>
            <person name="David A.S."/>
            <person name="May G."/>
            <person name="Haridas S."/>
            <person name="Lim J."/>
            <person name="Wang M."/>
            <person name="Labutti K."/>
            <person name="Lipzen A."/>
            <person name="Barry K."/>
            <person name="Grigoriev I.V."/>
        </authorList>
    </citation>
    <scope>NUCLEOTIDE SEQUENCE [LARGE SCALE GENOMIC DNA]</scope>
    <source>
        <strain evidence="4">J235TASD1</strain>
    </source>
</reference>
<dbReference type="AlphaFoldDB" id="A0A136JGP1"/>
<accession>A0A136JGP1</accession>
<protein>
    <recommendedName>
        <fullName evidence="5">Secreted protein</fullName>
    </recommendedName>
</protein>
<feature type="signal peptide" evidence="2">
    <location>
        <begin position="1"/>
        <end position="29"/>
    </location>
</feature>
<dbReference type="EMBL" id="KQ964245">
    <property type="protein sequence ID" value="KXJ96319.1"/>
    <property type="molecule type" value="Genomic_DNA"/>
</dbReference>
<name>A0A136JGP1_9PEZI</name>
<evidence type="ECO:0000256" key="1">
    <source>
        <dbReference type="SAM" id="MobiDB-lite"/>
    </source>
</evidence>
<dbReference type="InParanoid" id="A0A136JGP1"/>
<evidence type="ECO:0008006" key="5">
    <source>
        <dbReference type="Google" id="ProtNLM"/>
    </source>
</evidence>
<evidence type="ECO:0000313" key="3">
    <source>
        <dbReference type="EMBL" id="KXJ96319.1"/>
    </source>
</evidence>
<feature type="chain" id="PRO_5007293747" description="Secreted protein" evidence="2">
    <location>
        <begin position="30"/>
        <end position="203"/>
    </location>
</feature>
<sequence length="203" mass="21621">MGLTAGPRTLLPVLAFLIFTLLLWNTGKSSTTLSSIMSSSSKFDPSTALGVSISDAGSSSSPPSIKLTVTNNHNEPVTVLRWDTPLDSMALKLGVLSIYKDGTPLDLPTINVRRLMPPPEDEFVTLKPGEAVVNDLELGPPVVSEDLGLKGSSVEVQASGEWAYAWPLDNQAVLSQFREKVGGAESDGASRGHFASNKHSVRF</sequence>
<keyword evidence="2" id="KW-0732">Signal</keyword>
<proteinExistence type="predicted"/>
<dbReference type="Gene3D" id="2.60.40.2970">
    <property type="match status" value="1"/>
</dbReference>
<dbReference type="OrthoDB" id="4664297at2759"/>
<gene>
    <name evidence="3" type="ORF">Micbo1qcDRAFT_154840</name>
</gene>
<keyword evidence="4" id="KW-1185">Reference proteome</keyword>
<evidence type="ECO:0000313" key="4">
    <source>
        <dbReference type="Proteomes" id="UP000070501"/>
    </source>
</evidence>
<evidence type="ECO:0000256" key="2">
    <source>
        <dbReference type="SAM" id="SignalP"/>
    </source>
</evidence>